<dbReference type="PANTHER" id="PTHR43585:SF2">
    <property type="entry name" value="ATP-GRASP ENZYME FSQD"/>
    <property type="match status" value="1"/>
</dbReference>
<dbReference type="GO" id="GO:0016874">
    <property type="term" value="F:ligase activity"/>
    <property type="evidence" value="ECO:0007669"/>
    <property type="project" value="UniProtKB-KW"/>
</dbReference>
<dbReference type="STRING" id="67386.AQI95_11760"/>
<dbReference type="RefSeq" id="WP_067121147.1">
    <property type="nucleotide sequence ID" value="NZ_JBFACD010000074.1"/>
</dbReference>
<comment type="caution">
    <text evidence="6">The sequence shown here is derived from an EMBL/GenBank/DDBJ whole genome shotgun (WGS) entry which is preliminary data.</text>
</comment>
<dbReference type="OrthoDB" id="24041at2"/>
<dbReference type="SUPFAM" id="SSF56059">
    <property type="entry name" value="Glutathione synthetase ATP-binding domain-like"/>
    <property type="match status" value="1"/>
</dbReference>
<organism evidence="6 7">
    <name type="scientific">Streptomyces yokosukanensis</name>
    <dbReference type="NCBI Taxonomy" id="67386"/>
    <lineage>
        <taxon>Bacteria</taxon>
        <taxon>Bacillati</taxon>
        <taxon>Actinomycetota</taxon>
        <taxon>Actinomycetes</taxon>
        <taxon>Kitasatosporales</taxon>
        <taxon>Streptomycetaceae</taxon>
        <taxon>Streptomyces</taxon>
    </lineage>
</organism>
<accession>A0A101P8Q7</accession>
<dbReference type="AlphaFoldDB" id="A0A101P8Q7"/>
<dbReference type="Pfam" id="PF13535">
    <property type="entry name" value="ATP-grasp_4"/>
    <property type="match status" value="1"/>
</dbReference>
<evidence type="ECO:0000313" key="6">
    <source>
        <dbReference type="EMBL" id="KUN06998.1"/>
    </source>
</evidence>
<keyword evidence="7" id="KW-1185">Reference proteome</keyword>
<dbReference type="GO" id="GO:0005524">
    <property type="term" value="F:ATP binding"/>
    <property type="evidence" value="ECO:0007669"/>
    <property type="project" value="UniProtKB-UniRule"/>
</dbReference>
<dbReference type="SMART" id="SM01209">
    <property type="entry name" value="GARS_A"/>
    <property type="match status" value="1"/>
</dbReference>
<feature type="domain" description="ATP-grasp" evidence="5">
    <location>
        <begin position="105"/>
        <end position="305"/>
    </location>
</feature>
<keyword evidence="2 4" id="KW-0547">Nucleotide-binding</keyword>
<dbReference type="InterPro" id="IPR052032">
    <property type="entry name" value="ATP-dep_AA_Ligase"/>
</dbReference>
<reference evidence="6 7" key="1">
    <citation type="submission" date="2015-10" db="EMBL/GenBank/DDBJ databases">
        <title>Draft genome sequence of Streptomyces yokosukanensis DSM 40224, type strain for the species Streptomyces yokosukanensis.</title>
        <authorList>
            <person name="Ruckert C."/>
            <person name="Winkler A."/>
            <person name="Kalinowski J."/>
            <person name="Kampfer P."/>
            <person name="Glaeser S."/>
        </authorList>
    </citation>
    <scope>NUCLEOTIDE SEQUENCE [LARGE SCALE GENOMIC DNA]</scope>
    <source>
        <strain evidence="6 7">DSM 40224</strain>
    </source>
</reference>
<evidence type="ECO:0000313" key="7">
    <source>
        <dbReference type="Proteomes" id="UP000053127"/>
    </source>
</evidence>
<evidence type="ECO:0000256" key="2">
    <source>
        <dbReference type="ARBA" id="ARBA00022741"/>
    </source>
</evidence>
<name>A0A101P8Q7_9ACTN</name>
<evidence type="ECO:0000259" key="5">
    <source>
        <dbReference type="PROSITE" id="PS50975"/>
    </source>
</evidence>
<evidence type="ECO:0000256" key="4">
    <source>
        <dbReference type="PROSITE-ProRule" id="PRU00409"/>
    </source>
</evidence>
<dbReference type="InterPro" id="IPR011761">
    <property type="entry name" value="ATP-grasp"/>
</dbReference>
<sequence>MIVLVNPVSTGAELARAFREEGADCLHLYEPELRDAWETDRTGPPTLLHQDLPTTLAHLRTLGPTAVVAASEYGVILADTLAAALGLDHHRPELIEARRDKQLMVQALEAAGVPAARTVSVRTGEELRTTLGTWQEGYPLMIKPRNSAGSDGCRICHSREEAEEAFRAIAAERNLMGEVNDEVLVQEFLAGTQYIVNTVSLHGRHLLTEVYRERIDHVEGAPVLRHIISRPALTEAEQELAAYVLDCLDALGIREGAAHTEVMLTPRGPRLIEVNSRVMGPSLAPDPYFSALSYSQQHLVVERYLRPAEFEARFGLPYAPPRTVAKAFLRPHREGVLKAVDGLRVLRRLPGFHSLDRAPVIGEPVRDRYLTTGTSGIAFLVHEDESVLLDSLAALHALEDEGRFFRLAEAEAAQPVPEGVS</sequence>
<dbReference type="PANTHER" id="PTHR43585">
    <property type="entry name" value="FUMIPYRROLE BIOSYNTHESIS PROTEIN C"/>
    <property type="match status" value="1"/>
</dbReference>
<dbReference type="EMBL" id="LMWN01000014">
    <property type="protein sequence ID" value="KUN06998.1"/>
    <property type="molecule type" value="Genomic_DNA"/>
</dbReference>
<keyword evidence="1" id="KW-0436">Ligase</keyword>
<dbReference type="GO" id="GO:0046872">
    <property type="term" value="F:metal ion binding"/>
    <property type="evidence" value="ECO:0007669"/>
    <property type="project" value="InterPro"/>
</dbReference>
<dbReference type="PROSITE" id="PS50975">
    <property type="entry name" value="ATP_GRASP"/>
    <property type="match status" value="1"/>
</dbReference>
<dbReference type="Proteomes" id="UP000053127">
    <property type="component" value="Unassembled WGS sequence"/>
</dbReference>
<evidence type="ECO:0000256" key="1">
    <source>
        <dbReference type="ARBA" id="ARBA00022598"/>
    </source>
</evidence>
<dbReference type="Gene3D" id="3.30.470.20">
    <property type="entry name" value="ATP-grasp fold, B domain"/>
    <property type="match status" value="1"/>
</dbReference>
<protein>
    <recommendedName>
        <fullName evidence="5">ATP-grasp domain-containing protein</fullName>
    </recommendedName>
</protein>
<evidence type="ECO:0000256" key="3">
    <source>
        <dbReference type="ARBA" id="ARBA00022840"/>
    </source>
</evidence>
<keyword evidence="3 4" id="KW-0067">ATP-binding</keyword>
<proteinExistence type="predicted"/>
<gene>
    <name evidence="6" type="ORF">AQI95_11760</name>
</gene>